<sequence length="649" mass="74315">MEIIVDKFDDIKILRFEVPGFENLDLKKKLFIYHLSRATLAGRDILWDQHGKYNLMLRDVLEAIYLLDEEGEEWDNFVVYLKKVWFASGPHHHYSTDKFVPGFSVDSYHSWISQLKPGMAKLTPEHLRAENISLLQRLIFDADFLPKRVNMNPNVDLIAGSANNFYQGLTQSEVEAYYEQQKEKSENKKLSFGLNSKLIKENGRLKDQKYSVGGLYGKALSAINGHLKRALPFAENKEQQEIISLLIDFYKTGRLDLFDTFSIKWLAELDGDVDFINGFIETYGDPLGIKATWEGVVQWIDKEETRKATTIADYADWFEQNSPTHKKYKKEKVSAVSLKAINAVMLGGDCYPASPLGINLPNAEWIREEYGSKSVTLINISNAHHKASLSTGITEEFTLTEEEMALDKKYGALADNLHTHLHECIGHGSGKMLPGVSAERLKNYGAVIEEARADLCGLYFMYSPKMIELGLMPNLDVVKAHYNAYIRNGLLTQITRIKRGDKIEQAHMRNRQMIAARAYEAGQGKVIERVVKNEKTYFIIKDYATLHKIFGEMLREIQRIKSEGDFVSAQNIVEAYGVNINRKLHEEVLQRFEKLKVPPFTGFLNPNLVPIYKDGHIKDVRIKYVTDYAQQMMQYSAEYGFLNAIEELE</sequence>
<dbReference type="Pfam" id="PF03571">
    <property type="entry name" value="Peptidase_M49"/>
    <property type="match status" value="2"/>
</dbReference>
<gene>
    <name evidence="3" type="ORF">SAMN06265379_106104</name>
</gene>
<dbReference type="PANTHER" id="PTHR23422">
    <property type="entry name" value="DIPEPTIDYL PEPTIDASE III-RELATED"/>
    <property type="match status" value="1"/>
</dbReference>
<dbReference type="GO" id="GO:0016787">
    <property type="term" value="F:hydrolase activity"/>
    <property type="evidence" value="ECO:0007669"/>
    <property type="project" value="UniProtKB-KW"/>
</dbReference>
<name>A0A521DRU5_SACCC</name>
<evidence type="ECO:0000313" key="3">
    <source>
        <dbReference type="EMBL" id="SMO74338.1"/>
    </source>
</evidence>
<evidence type="ECO:0000256" key="1">
    <source>
        <dbReference type="ARBA" id="ARBA00022723"/>
    </source>
</evidence>
<dbReference type="OrthoDB" id="9812747at2"/>
<dbReference type="RefSeq" id="WP_142533813.1">
    <property type="nucleotide sequence ID" value="NZ_FXTB01000006.1"/>
</dbReference>
<dbReference type="Proteomes" id="UP000319040">
    <property type="component" value="Unassembled WGS sequence"/>
</dbReference>
<dbReference type="EMBL" id="FXTB01000006">
    <property type="protein sequence ID" value="SMO74338.1"/>
    <property type="molecule type" value="Genomic_DNA"/>
</dbReference>
<evidence type="ECO:0000313" key="4">
    <source>
        <dbReference type="Proteomes" id="UP000319040"/>
    </source>
</evidence>
<organism evidence="3 4">
    <name type="scientific">Saccharicrinis carchari</name>
    <dbReference type="NCBI Taxonomy" id="1168039"/>
    <lineage>
        <taxon>Bacteria</taxon>
        <taxon>Pseudomonadati</taxon>
        <taxon>Bacteroidota</taxon>
        <taxon>Bacteroidia</taxon>
        <taxon>Marinilabiliales</taxon>
        <taxon>Marinilabiliaceae</taxon>
        <taxon>Saccharicrinis</taxon>
    </lineage>
</organism>
<accession>A0A521DRU5</accession>
<protein>
    <submittedName>
        <fullName evidence="3">Dipeptidyl-peptidase-3</fullName>
    </submittedName>
</protein>
<keyword evidence="2" id="KW-0378">Hydrolase</keyword>
<dbReference type="Gene3D" id="3.30.540.30">
    <property type="match status" value="1"/>
</dbReference>
<dbReference type="AlphaFoldDB" id="A0A521DRU5"/>
<dbReference type="InterPro" id="IPR039461">
    <property type="entry name" value="Peptidase_M49"/>
</dbReference>
<dbReference type="PANTHER" id="PTHR23422:SF11">
    <property type="entry name" value="DIPEPTIDYL PEPTIDASE 3"/>
    <property type="match status" value="1"/>
</dbReference>
<proteinExistence type="predicted"/>
<evidence type="ECO:0000256" key="2">
    <source>
        <dbReference type="ARBA" id="ARBA00022801"/>
    </source>
</evidence>
<reference evidence="3 4" key="1">
    <citation type="submission" date="2017-05" db="EMBL/GenBank/DDBJ databases">
        <authorList>
            <person name="Varghese N."/>
            <person name="Submissions S."/>
        </authorList>
    </citation>
    <scope>NUCLEOTIDE SEQUENCE [LARGE SCALE GENOMIC DNA]</scope>
    <source>
        <strain evidence="3 4">DSM 27040</strain>
    </source>
</reference>
<keyword evidence="1" id="KW-0479">Metal-binding</keyword>
<dbReference type="GO" id="GO:0046872">
    <property type="term" value="F:metal ion binding"/>
    <property type="evidence" value="ECO:0007669"/>
    <property type="project" value="UniProtKB-KW"/>
</dbReference>
<keyword evidence="4" id="KW-1185">Reference proteome</keyword>